<keyword evidence="3" id="KW-1185">Reference proteome</keyword>
<dbReference type="Proteomes" id="UP001497482">
    <property type="component" value="Chromosome 17"/>
</dbReference>
<organism evidence="2 3">
    <name type="scientific">Knipowitschia caucasica</name>
    <name type="common">Caucasian dwarf goby</name>
    <name type="synonym">Pomatoschistus caucasicus</name>
    <dbReference type="NCBI Taxonomy" id="637954"/>
    <lineage>
        <taxon>Eukaryota</taxon>
        <taxon>Metazoa</taxon>
        <taxon>Chordata</taxon>
        <taxon>Craniata</taxon>
        <taxon>Vertebrata</taxon>
        <taxon>Euteleostomi</taxon>
        <taxon>Actinopterygii</taxon>
        <taxon>Neopterygii</taxon>
        <taxon>Teleostei</taxon>
        <taxon>Neoteleostei</taxon>
        <taxon>Acanthomorphata</taxon>
        <taxon>Gobiaria</taxon>
        <taxon>Gobiiformes</taxon>
        <taxon>Gobioidei</taxon>
        <taxon>Gobiidae</taxon>
        <taxon>Gobiinae</taxon>
        <taxon>Knipowitschia</taxon>
    </lineage>
</organism>
<protein>
    <submittedName>
        <fullName evidence="2">Uncharacterized protein</fullName>
    </submittedName>
</protein>
<accession>A0AAV2KF62</accession>
<evidence type="ECO:0000256" key="1">
    <source>
        <dbReference type="SAM" id="MobiDB-lite"/>
    </source>
</evidence>
<dbReference type="AlphaFoldDB" id="A0AAV2KF62"/>
<sequence>MAKSPAPSMHLSAHRSGCSGPGAEESRLLIFCRKPRPVPQILRSDWLPEEPLVWNRTLPNSSRRERVRMSRTPLAAAHQILD</sequence>
<proteinExistence type="predicted"/>
<evidence type="ECO:0000313" key="3">
    <source>
        <dbReference type="Proteomes" id="UP001497482"/>
    </source>
</evidence>
<name>A0AAV2KF62_KNICA</name>
<dbReference type="EMBL" id="OZ035839">
    <property type="protein sequence ID" value="CAL1586961.1"/>
    <property type="molecule type" value="Genomic_DNA"/>
</dbReference>
<feature type="region of interest" description="Disordered" evidence="1">
    <location>
        <begin position="1"/>
        <end position="23"/>
    </location>
</feature>
<reference evidence="2 3" key="1">
    <citation type="submission" date="2024-04" db="EMBL/GenBank/DDBJ databases">
        <authorList>
            <person name="Waldvogel A.-M."/>
            <person name="Schoenle A."/>
        </authorList>
    </citation>
    <scope>NUCLEOTIDE SEQUENCE [LARGE SCALE GENOMIC DNA]</scope>
</reference>
<feature type="region of interest" description="Disordered" evidence="1">
    <location>
        <begin position="62"/>
        <end position="82"/>
    </location>
</feature>
<gene>
    <name evidence="2" type="ORF">KC01_LOCUS16942</name>
</gene>
<evidence type="ECO:0000313" key="2">
    <source>
        <dbReference type="EMBL" id="CAL1586961.1"/>
    </source>
</evidence>